<proteinExistence type="predicted"/>
<reference evidence="4 5" key="1">
    <citation type="submission" date="2019-07" db="EMBL/GenBank/DDBJ databases">
        <title>Analysis of the biochemical properties, biological activity and biotechnological potential of siderophores and biosurfactants produced by Antarctic psychrotolerant bacteria.</title>
        <authorList>
            <person name="Styczynski M."/>
            <person name="Krucon T."/>
            <person name="Decewicz P."/>
            <person name="Dziewit L."/>
        </authorList>
    </citation>
    <scope>NUCLEOTIDE SEQUENCE [LARGE SCALE GENOMIC DNA]</scope>
    <source>
        <strain evidence="4 5">ANT_H27</strain>
    </source>
</reference>
<dbReference type="GO" id="GO:0003677">
    <property type="term" value="F:DNA binding"/>
    <property type="evidence" value="ECO:0007669"/>
    <property type="project" value="UniProtKB-UniRule"/>
</dbReference>
<dbReference type="Gene3D" id="1.10.357.10">
    <property type="entry name" value="Tetracycline Repressor, domain 2"/>
    <property type="match status" value="1"/>
</dbReference>
<gene>
    <name evidence="4" type="ORF">FQ154_07225</name>
</gene>
<feature type="DNA-binding region" description="H-T-H motif" evidence="2">
    <location>
        <begin position="46"/>
        <end position="65"/>
    </location>
</feature>
<protein>
    <submittedName>
        <fullName evidence="4">TetR family transcriptional regulator</fullName>
    </submittedName>
</protein>
<dbReference type="EMBL" id="VOBL01000006">
    <property type="protein sequence ID" value="KAA0977508.1"/>
    <property type="molecule type" value="Genomic_DNA"/>
</dbReference>
<organism evidence="4 5">
    <name type="scientific">Paeniglutamicibacter gangotriensis</name>
    <dbReference type="NCBI Taxonomy" id="254787"/>
    <lineage>
        <taxon>Bacteria</taxon>
        <taxon>Bacillati</taxon>
        <taxon>Actinomycetota</taxon>
        <taxon>Actinomycetes</taxon>
        <taxon>Micrococcales</taxon>
        <taxon>Micrococcaceae</taxon>
        <taxon>Paeniglutamicibacter</taxon>
    </lineage>
</organism>
<accession>A0A5B0EFS1</accession>
<evidence type="ECO:0000256" key="1">
    <source>
        <dbReference type="ARBA" id="ARBA00023125"/>
    </source>
</evidence>
<dbReference type="Pfam" id="PF00440">
    <property type="entry name" value="TetR_N"/>
    <property type="match status" value="1"/>
</dbReference>
<keyword evidence="1 2" id="KW-0238">DNA-binding</keyword>
<sequence>MENSATAGSSCAGTRQTLGTRMQKTRLSLTRHARELTAEHGFSGFTVEELCARVGISRRTFFNYFPTKLDAVFGHADDGLPAGALERFMEARPAGTTGISPTLLGDLVTLVLEQLSVDDAEIRGAHGFFGILHKEPELLERMMKIGPERQADFTAMVAKREGVAQDHSGIALLLHTLQFAGIRAIERYLESPEGPTLAEEFLHVMSQARELFAQDLHHDTEHTA</sequence>
<dbReference type="SUPFAM" id="SSF46689">
    <property type="entry name" value="Homeodomain-like"/>
    <property type="match status" value="1"/>
</dbReference>
<dbReference type="InterPro" id="IPR001647">
    <property type="entry name" value="HTH_TetR"/>
</dbReference>
<evidence type="ECO:0000313" key="4">
    <source>
        <dbReference type="EMBL" id="KAA0977508.1"/>
    </source>
</evidence>
<name>A0A5B0EFS1_9MICC</name>
<comment type="caution">
    <text evidence="4">The sequence shown here is derived from an EMBL/GenBank/DDBJ whole genome shotgun (WGS) entry which is preliminary data.</text>
</comment>
<dbReference type="AlphaFoldDB" id="A0A5B0EFS1"/>
<evidence type="ECO:0000259" key="3">
    <source>
        <dbReference type="PROSITE" id="PS50977"/>
    </source>
</evidence>
<dbReference type="InterPro" id="IPR009057">
    <property type="entry name" value="Homeodomain-like_sf"/>
</dbReference>
<dbReference type="Proteomes" id="UP000323856">
    <property type="component" value="Unassembled WGS sequence"/>
</dbReference>
<evidence type="ECO:0000256" key="2">
    <source>
        <dbReference type="PROSITE-ProRule" id="PRU00335"/>
    </source>
</evidence>
<dbReference type="OrthoDB" id="8688418at2"/>
<feature type="domain" description="HTH tetR-type" evidence="3">
    <location>
        <begin position="23"/>
        <end position="83"/>
    </location>
</feature>
<evidence type="ECO:0000313" key="5">
    <source>
        <dbReference type="Proteomes" id="UP000323856"/>
    </source>
</evidence>
<dbReference type="RefSeq" id="WP_149619191.1">
    <property type="nucleotide sequence ID" value="NZ_VOBL01000006.1"/>
</dbReference>
<dbReference type="PROSITE" id="PS50977">
    <property type="entry name" value="HTH_TETR_2"/>
    <property type="match status" value="1"/>
</dbReference>